<gene>
    <name evidence="1" type="ORF">HHI36_011312</name>
</gene>
<dbReference type="EMBL" id="JABFTP020000001">
    <property type="protein sequence ID" value="KAL3267175.1"/>
    <property type="molecule type" value="Genomic_DNA"/>
</dbReference>
<evidence type="ECO:0000313" key="1">
    <source>
        <dbReference type="EMBL" id="KAL3267175.1"/>
    </source>
</evidence>
<dbReference type="Proteomes" id="UP001516400">
    <property type="component" value="Unassembled WGS sequence"/>
</dbReference>
<keyword evidence="2" id="KW-1185">Reference proteome</keyword>
<organism evidence="1 2">
    <name type="scientific">Cryptolaemus montrouzieri</name>
    <dbReference type="NCBI Taxonomy" id="559131"/>
    <lineage>
        <taxon>Eukaryota</taxon>
        <taxon>Metazoa</taxon>
        <taxon>Ecdysozoa</taxon>
        <taxon>Arthropoda</taxon>
        <taxon>Hexapoda</taxon>
        <taxon>Insecta</taxon>
        <taxon>Pterygota</taxon>
        <taxon>Neoptera</taxon>
        <taxon>Endopterygota</taxon>
        <taxon>Coleoptera</taxon>
        <taxon>Polyphaga</taxon>
        <taxon>Cucujiformia</taxon>
        <taxon>Coccinelloidea</taxon>
        <taxon>Coccinellidae</taxon>
        <taxon>Scymninae</taxon>
        <taxon>Scymnini</taxon>
        <taxon>Cryptolaemus</taxon>
    </lineage>
</organism>
<evidence type="ECO:0000313" key="2">
    <source>
        <dbReference type="Proteomes" id="UP001516400"/>
    </source>
</evidence>
<accession>A0ABD2MLF5</accession>
<comment type="caution">
    <text evidence="1">The sequence shown here is derived from an EMBL/GenBank/DDBJ whole genome shotgun (WGS) entry which is preliminary data.</text>
</comment>
<reference evidence="1 2" key="1">
    <citation type="journal article" date="2021" name="BMC Biol.">
        <title>Horizontally acquired antibacterial genes associated with adaptive radiation of ladybird beetles.</title>
        <authorList>
            <person name="Li H.S."/>
            <person name="Tang X.F."/>
            <person name="Huang Y.H."/>
            <person name="Xu Z.Y."/>
            <person name="Chen M.L."/>
            <person name="Du X.Y."/>
            <person name="Qiu B.Y."/>
            <person name="Chen P.T."/>
            <person name="Zhang W."/>
            <person name="Slipinski A."/>
            <person name="Escalona H.E."/>
            <person name="Waterhouse R.M."/>
            <person name="Zwick A."/>
            <person name="Pang H."/>
        </authorList>
    </citation>
    <scope>NUCLEOTIDE SEQUENCE [LARGE SCALE GENOMIC DNA]</scope>
    <source>
        <strain evidence="1">SYSU2018</strain>
    </source>
</reference>
<name>A0ABD2MLF5_9CUCU</name>
<dbReference type="AlphaFoldDB" id="A0ABD2MLF5"/>
<sequence length="68" mass="7683">MKVTHIRQSSAVGGEGSGLIAYIVDVLPQSIAFGSIHVFQYARCYPFCFTKLSSAEMYYFCIFIYTVR</sequence>
<proteinExistence type="predicted"/>
<protein>
    <submittedName>
        <fullName evidence="1">Uncharacterized protein</fullName>
    </submittedName>
</protein>